<organism evidence="1">
    <name type="scientific">uncultured Thermomicrobiales bacterium</name>
    <dbReference type="NCBI Taxonomy" id="1645740"/>
    <lineage>
        <taxon>Bacteria</taxon>
        <taxon>Pseudomonadati</taxon>
        <taxon>Thermomicrobiota</taxon>
        <taxon>Thermomicrobia</taxon>
        <taxon>Thermomicrobiales</taxon>
        <taxon>environmental samples</taxon>
    </lineage>
</organism>
<dbReference type="Pfam" id="PF11528">
    <property type="entry name" value="DUF3224"/>
    <property type="match status" value="1"/>
</dbReference>
<evidence type="ECO:0000313" key="1">
    <source>
        <dbReference type="EMBL" id="CAA9584396.1"/>
    </source>
</evidence>
<dbReference type="AlphaFoldDB" id="A0A6J4VVX7"/>
<accession>A0A6J4VVX7</accession>
<proteinExistence type="predicted"/>
<name>A0A6J4VVX7_9BACT</name>
<dbReference type="SUPFAM" id="SSF159238">
    <property type="entry name" value="SO1590-like"/>
    <property type="match status" value="1"/>
</dbReference>
<dbReference type="InterPro" id="IPR023159">
    <property type="entry name" value="SO1590-like_sf"/>
</dbReference>
<dbReference type="InterPro" id="IPR021607">
    <property type="entry name" value="DUF3224"/>
</dbReference>
<evidence type="ECO:0008006" key="2">
    <source>
        <dbReference type="Google" id="ProtNLM"/>
    </source>
</evidence>
<dbReference type="Gene3D" id="2.40.350.10">
    <property type="entry name" value="SO1590-like"/>
    <property type="match status" value="1"/>
</dbReference>
<dbReference type="EMBL" id="CADCWN010000284">
    <property type="protein sequence ID" value="CAA9584396.1"/>
    <property type="molecule type" value="Genomic_DNA"/>
</dbReference>
<gene>
    <name evidence="1" type="ORF">AVDCRST_MAG18-3605</name>
</gene>
<reference evidence="1" key="1">
    <citation type="submission" date="2020-02" db="EMBL/GenBank/DDBJ databases">
        <authorList>
            <person name="Meier V. D."/>
        </authorList>
    </citation>
    <scope>NUCLEOTIDE SEQUENCE</scope>
    <source>
        <strain evidence="1">AVDCRST_MAG18</strain>
    </source>
</reference>
<protein>
    <recommendedName>
        <fullName evidence="2">DUF3224 domain-containing protein</fullName>
    </recommendedName>
</protein>
<sequence>MKTRITVPFEITGWDQVPYAEQDEGPQLARAAVKKTFAGELSGTSTAELLLCSADDAHAGYIAQERVTGRLADREGTFVMQHGGIVDGEEQRPFGRIVPGSATGALAGLRGNVVFMHDAQGARLQLDYEFV</sequence>